<gene>
    <name evidence="9" type="ORF">OdinLCB4_000860</name>
</gene>
<evidence type="ECO:0000256" key="2">
    <source>
        <dbReference type="ARBA" id="ARBA00022630"/>
    </source>
</evidence>
<dbReference type="SUPFAM" id="SSF51905">
    <property type="entry name" value="FAD/NAD(P)-binding domain"/>
    <property type="match status" value="1"/>
</dbReference>
<keyword evidence="2" id="KW-0285">Flavoprotein</keyword>
<evidence type="ECO:0000256" key="7">
    <source>
        <dbReference type="ARBA" id="ARBA00023264"/>
    </source>
</evidence>
<dbReference type="PRINTS" id="PR00420">
    <property type="entry name" value="RNGMNOXGNASE"/>
</dbReference>
<accession>A0AAF0ICE2</accession>
<evidence type="ECO:0000256" key="4">
    <source>
        <dbReference type="ARBA" id="ARBA00023002"/>
    </source>
</evidence>
<dbReference type="InterPro" id="IPR054715">
    <property type="entry name" value="GGR_cat"/>
</dbReference>
<keyword evidence="3" id="KW-0274">FAD</keyword>
<evidence type="ECO:0000313" key="10">
    <source>
        <dbReference type="Proteomes" id="UP000186851"/>
    </source>
</evidence>
<evidence type="ECO:0000256" key="5">
    <source>
        <dbReference type="ARBA" id="ARBA00023098"/>
    </source>
</evidence>
<evidence type="ECO:0000256" key="1">
    <source>
        <dbReference type="ARBA" id="ARBA00022516"/>
    </source>
</evidence>
<organism evidence="9 10">
    <name type="scientific">Odinarchaeota yellowstonii (strain LCB_4)</name>
    <dbReference type="NCBI Taxonomy" id="1841599"/>
    <lineage>
        <taxon>Archaea</taxon>
        <taxon>Promethearchaeati</taxon>
        <taxon>Candidatus Odinarchaeota</taxon>
        <taxon>Candidatus Odinarchaeia</taxon>
        <taxon>Candidatus Odinarchaeales</taxon>
        <taxon>Candidatus Odinarchaeaceae</taxon>
        <taxon>Candidatus Odinarchaeum</taxon>
    </lineage>
</organism>
<dbReference type="PANTHER" id="PTHR42685">
    <property type="entry name" value="GERANYLGERANYL DIPHOSPHATE REDUCTASE"/>
    <property type="match status" value="1"/>
</dbReference>
<evidence type="ECO:0000256" key="3">
    <source>
        <dbReference type="ARBA" id="ARBA00022827"/>
    </source>
</evidence>
<dbReference type="Pfam" id="PF22578">
    <property type="entry name" value="GGR_cat"/>
    <property type="match status" value="1"/>
</dbReference>
<keyword evidence="1" id="KW-0444">Lipid biosynthesis</keyword>
<dbReference type="KEGG" id="oyw:OdinLCB4_000860"/>
<dbReference type="GO" id="GO:0008654">
    <property type="term" value="P:phospholipid biosynthetic process"/>
    <property type="evidence" value="ECO:0007669"/>
    <property type="project" value="UniProtKB-KW"/>
</dbReference>
<dbReference type="Gene3D" id="3.50.50.60">
    <property type="entry name" value="FAD/NAD(P)-binding domain"/>
    <property type="match status" value="1"/>
</dbReference>
<protein>
    <submittedName>
        <fullName evidence="9">NAD(P)/FAD-dependent oxidoreductase</fullName>
    </submittedName>
</protein>
<evidence type="ECO:0000256" key="6">
    <source>
        <dbReference type="ARBA" id="ARBA00023209"/>
    </source>
</evidence>
<evidence type="ECO:0000313" key="9">
    <source>
        <dbReference type="EMBL" id="WEU40512.1"/>
    </source>
</evidence>
<dbReference type="Pfam" id="PF12831">
    <property type="entry name" value="FAD_oxidored"/>
    <property type="match status" value="1"/>
</dbReference>
<keyword evidence="7" id="KW-1208">Phospholipid metabolism</keyword>
<dbReference type="InterPro" id="IPR050407">
    <property type="entry name" value="Geranylgeranyl_reductase"/>
</dbReference>
<feature type="domain" description="Digeranylgeranylglycerophospholipid reductase catalytic" evidence="8">
    <location>
        <begin position="174"/>
        <end position="263"/>
    </location>
</feature>
<dbReference type="PANTHER" id="PTHR42685:SF18">
    <property type="entry name" value="DIGERANYLGERANYLGLYCEROPHOSPHOLIPID REDUCTASE"/>
    <property type="match status" value="1"/>
</dbReference>
<evidence type="ECO:0000259" key="8">
    <source>
        <dbReference type="Pfam" id="PF22578"/>
    </source>
</evidence>
<keyword evidence="6" id="KW-0594">Phospholipid biosynthesis</keyword>
<dbReference type="InterPro" id="IPR036188">
    <property type="entry name" value="FAD/NAD-bd_sf"/>
</dbReference>
<dbReference type="Gene3D" id="3.30.9.10">
    <property type="entry name" value="D-Amino Acid Oxidase, subunit A, domain 2"/>
    <property type="match status" value="1"/>
</dbReference>
<sequence>MKYKVDVAVVGGGPAGSSTALTAAKQGLKVLLIDRKAHIGVPVQCGEAVGKTGPSLAEIDIPKEAIRNPIRGFRIYSPSNITVDYAKPQPDGYIVDRRVFDKELFIKAAEAGADTLINTDIKELVFKEGKVSGLIGVSDNGKVEVESKIVIGADGVFSIIAKLAGLRKYAKISDLDASVGYEMCNVEFDDPELMEFYMGKNVAPRGYVWIFPKGERRANVGIGIGAQDGTRTALDYMKSFMKDHPIGREKLKNAKIVEYRVGAIPLGGPNEKNILDNLMLVGDAAGQVHPITGGGIGYSLVCGSIAGKVAAEAIEAGDTSERTLSNYEKRWREKYGEEFTKMLKLRELLEKAEDKTLDQLAEILNGQNIVDLTAGRKISILFSAVKKHNKELINLLNGFRQLKLIQ</sequence>
<name>A0AAF0ICE2_ODILC</name>
<dbReference type="AlphaFoldDB" id="A0AAF0ICE2"/>
<dbReference type="Proteomes" id="UP000186851">
    <property type="component" value="Chromosome"/>
</dbReference>
<reference evidence="9" key="2">
    <citation type="journal article" date="2022" name="Nat. Microbiol.">
        <title>A closed Candidatus Odinarchaeum chromosome exposes Asgard archaeal viruses.</title>
        <authorList>
            <person name="Tamarit D."/>
            <person name="Caceres E.F."/>
            <person name="Krupovic M."/>
            <person name="Nijland R."/>
            <person name="Eme L."/>
            <person name="Robinson N.P."/>
            <person name="Ettema T.J.G."/>
        </authorList>
    </citation>
    <scope>NUCLEOTIDE SEQUENCE</scope>
    <source>
        <strain evidence="9">LCB_4</strain>
    </source>
</reference>
<reference evidence="9" key="1">
    <citation type="journal article" date="2017" name="Nature">
        <title>Asgard archaea illuminate the origin of eukaryotic cellular complexity.</title>
        <authorList>
            <person name="Zaremba-Niedzwiedzka K."/>
            <person name="Caceres E.F."/>
            <person name="Saw J.H."/>
            <person name="Backstrom D."/>
            <person name="Juzokaite L."/>
            <person name="Vancaester E."/>
            <person name="Seitz K.W."/>
            <person name="Anantharaman K."/>
            <person name="Starnawski P."/>
            <person name="Kjeldsen K.U."/>
            <person name="Scott M.B."/>
            <person name="Nunoura T."/>
            <person name="Banfield J.F."/>
            <person name="Schramm A."/>
            <person name="Baker B.J."/>
            <person name="Spang A."/>
            <person name="Ettema T.J.G."/>
        </authorList>
    </citation>
    <scope>NUCLEOTIDE SEQUENCE</scope>
    <source>
        <strain evidence="9">LCB_4</strain>
    </source>
</reference>
<dbReference type="EMBL" id="CP091871">
    <property type="protein sequence ID" value="WEU40512.1"/>
    <property type="molecule type" value="Genomic_DNA"/>
</dbReference>
<dbReference type="GO" id="GO:0016628">
    <property type="term" value="F:oxidoreductase activity, acting on the CH-CH group of donors, NAD or NADP as acceptor"/>
    <property type="evidence" value="ECO:0007669"/>
    <property type="project" value="InterPro"/>
</dbReference>
<proteinExistence type="predicted"/>
<keyword evidence="4" id="KW-0560">Oxidoreductase</keyword>
<dbReference type="NCBIfam" id="TIGR02032">
    <property type="entry name" value="GG-red-SF"/>
    <property type="match status" value="1"/>
</dbReference>
<dbReference type="InterPro" id="IPR011777">
    <property type="entry name" value="Geranylgeranyl_Rdtase_fam"/>
</dbReference>
<keyword evidence="5" id="KW-0443">Lipid metabolism</keyword>